<evidence type="ECO:0000313" key="2">
    <source>
        <dbReference type="Proteomes" id="UP000000768"/>
    </source>
</evidence>
<dbReference type="AlphaFoldDB" id="A0A1Z5RL86"/>
<dbReference type="Proteomes" id="UP000000768">
    <property type="component" value="Chromosome 4"/>
</dbReference>
<reference evidence="2" key="2">
    <citation type="journal article" date="2018" name="Plant J.">
        <title>The Sorghum bicolor reference genome: improved assembly, gene annotations, a transcriptome atlas, and signatures of genome organization.</title>
        <authorList>
            <person name="McCormick R.F."/>
            <person name="Truong S.K."/>
            <person name="Sreedasyam A."/>
            <person name="Jenkins J."/>
            <person name="Shu S."/>
            <person name="Sims D."/>
            <person name="Kennedy M."/>
            <person name="Amirebrahimi M."/>
            <person name="Weers B.D."/>
            <person name="McKinley B."/>
            <person name="Mattison A."/>
            <person name="Morishige D.T."/>
            <person name="Grimwood J."/>
            <person name="Schmutz J."/>
            <person name="Mullet J.E."/>
        </authorList>
    </citation>
    <scope>NUCLEOTIDE SEQUENCE [LARGE SCALE GENOMIC DNA]</scope>
    <source>
        <strain evidence="2">cv. BTx623</strain>
    </source>
</reference>
<proteinExistence type="predicted"/>
<evidence type="ECO:0000313" key="1">
    <source>
        <dbReference type="EMBL" id="OQU84349.1"/>
    </source>
</evidence>
<dbReference type="Gramene" id="OQU84349">
    <property type="protein sequence ID" value="OQU84349"/>
    <property type="gene ID" value="SORBI_3004G037500"/>
</dbReference>
<accession>A0A1Z5RL86</accession>
<reference evidence="1 2" key="1">
    <citation type="journal article" date="2009" name="Nature">
        <title>The Sorghum bicolor genome and the diversification of grasses.</title>
        <authorList>
            <person name="Paterson A.H."/>
            <person name="Bowers J.E."/>
            <person name="Bruggmann R."/>
            <person name="Dubchak I."/>
            <person name="Grimwood J."/>
            <person name="Gundlach H."/>
            <person name="Haberer G."/>
            <person name="Hellsten U."/>
            <person name="Mitros T."/>
            <person name="Poliakov A."/>
            <person name="Schmutz J."/>
            <person name="Spannagl M."/>
            <person name="Tang H."/>
            <person name="Wang X."/>
            <person name="Wicker T."/>
            <person name="Bharti A.K."/>
            <person name="Chapman J."/>
            <person name="Feltus F.A."/>
            <person name="Gowik U."/>
            <person name="Grigoriev I.V."/>
            <person name="Lyons E."/>
            <person name="Maher C.A."/>
            <person name="Martis M."/>
            <person name="Narechania A."/>
            <person name="Otillar R.P."/>
            <person name="Penning B.W."/>
            <person name="Salamov A.A."/>
            <person name="Wang Y."/>
            <person name="Zhang L."/>
            <person name="Carpita N.C."/>
            <person name="Freeling M."/>
            <person name="Gingle A.R."/>
            <person name="Hash C.T."/>
            <person name="Keller B."/>
            <person name="Klein P."/>
            <person name="Kresovich S."/>
            <person name="McCann M.C."/>
            <person name="Ming R."/>
            <person name="Peterson D.G."/>
            <person name="Mehboob-ur-Rahman"/>
            <person name="Ware D."/>
            <person name="Westhoff P."/>
            <person name="Mayer K.F."/>
            <person name="Messing J."/>
            <person name="Rokhsar D.S."/>
        </authorList>
    </citation>
    <scope>NUCLEOTIDE SEQUENCE [LARGE SCALE GENOMIC DNA]</scope>
    <source>
        <strain evidence="2">cv. BTx623</strain>
    </source>
</reference>
<keyword evidence="2" id="KW-1185">Reference proteome</keyword>
<gene>
    <name evidence="1" type="ORF">SORBI_3004G037500</name>
</gene>
<organism evidence="1 2">
    <name type="scientific">Sorghum bicolor</name>
    <name type="common">Sorghum</name>
    <name type="synonym">Sorghum vulgare</name>
    <dbReference type="NCBI Taxonomy" id="4558"/>
    <lineage>
        <taxon>Eukaryota</taxon>
        <taxon>Viridiplantae</taxon>
        <taxon>Streptophyta</taxon>
        <taxon>Embryophyta</taxon>
        <taxon>Tracheophyta</taxon>
        <taxon>Spermatophyta</taxon>
        <taxon>Magnoliopsida</taxon>
        <taxon>Liliopsida</taxon>
        <taxon>Poales</taxon>
        <taxon>Poaceae</taxon>
        <taxon>PACMAD clade</taxon>
        <taxon>Panicoideae</taxon>
        <taxon>Andropogonodae</taxon>
        <taxon>Andropogoneae</taxon>
        <taxon>Sorghinae</taxon>
        <taxon>Sorghum</taxon>
    </lineage>
</organism>
<protein>
    <submittedName>
        <fullName evidence="1">Uncharacterized protein</fullName>
    </submittedName>
</protein>
<dbReference type="OMA" id="ECCLIRI"/>
<name>A0A1Z5RL86_SORBI</name>
<sequence>MMGMTLLLLKQQTLQGGTHPVRKRSLAQILVRRGWKMQTKKQMTKCISNEADLICELLKHGAKATDGIIQQSSMIRMCTLSLMHLQLQGFHAIDAAAAMVGITKECKLMCDWIKKEDKLITFGFFTRHRLEECRLIRIRTLDVMLSILKGSSFPPSKMWLDLVANN</sequence>
<dbReference type="EMBL" id="CM000763">
    <property type="protein sequence ID" value="OQU84349.1"/>
    <property type="molecule type" value="Genomic_DNA"/>
</dbReference>
<dbReference type="InParanoid" id="A0A1Z5RL86"/>